<dbReference type="AlphaFoldDB" id="X0WAH7"/>
<dbReference type="EMBL" id="BARS01020639">
    <property type="protein sequence ID" value="GAG09666.1"/>
    <property type="molecule type" value="Genomic_DNA"/>
</dbReference>
<gene>
    <name evidence="1" type="ORF">S01H1_33256</name>
</gene>
<evidence type="ECO:0000313" key="1">
    <source>
        <dbReference type="EMBL" id="GAG09666.1"/>
    </source>
</evidence>
<accession>X0WAH7</accession>
<comment type="caution">
    <text evidence="1">The sequence shown here is derived from an EMBL/GenBank/DDBJ whole genome shotgun (WGS) entry which is preliminary data.</text>
</comment>
<sequence>SAAYGKVKGLFSKRSGFQQQLRNTMTSAVDDVFGNFNKKTIYNTVFRPLGVAYETFTSNYAKNVAVKLEAAEKLISKTKVPTIIRTPLQIFRTKAKIQMLRIQREFESNPGNKQVASANDFIDATIKANERANNPRYTKAEIKILKELKEEFSVDGKIDLTKLRDSFSRNENKAIKLIDEAGDLEQKANWTATVIRGTGIKPIANYVHHSVIQESDKKVKEVAAKQVEKMKVSTKAKTMIERTPGAKAIDFDPISSTARGARDIMMDYYMTDA</sequence>
<reference evidence="1" key="1">
    <citation type="journal article" date="2014" name="Front. Microbiol.">
        <title>High frequency of phylogenetically diverse reductive dehalogenase-homologous genes in deep subseafloor sedimentary metagenomes.</title>
        <authorList>
            <person name="Kawai M."/>
            <person name="Futagami T."/>
            <person name="Toyoda A."/>
            <person name="Takaki Y."/>
            <person name="Nishi S."/>
            <person name="Hori S."/>
            <person name="Arai W."/>
            <person name="Tsubouchi T."/>
            <person name="Morono Y."/>
            <person name="Uchiyama I."/>
            <person name="Ito T."/>
            <person name="Fujiyama A."/>
            <person name="Inagaki F."/>
            <person name="Takami H."/>
        </authorList>
    </citation>
    <scope>NUCLEOTIDE SEQUENCE</scope>
    <source>
        <strain evidence="1">Expedition CK06-06</strain>
    </source>
</reference>
<feature type="non-terminal residue" evidence="1">
    <location>
        <position position="1"/>
    </location>
</feature>
<protein>
    <submittedName>
        <fullName evidence="1">Uncharacterized protein</fullName>
    </submittedName>
</protein>
<name>X0WAH7_9ZZZZ</name>
<proteinExistence type="predicted"/>
<organism evidence="1">
    <name type="scientific">marine sediment metagenome</name>
    <dbReference type="NCBI Taxonomy" id="412755"/>
    <lineage>
        <taxon>unclassified sequences</taxon>
        <taxon>metagenomes</taxon>
        <taxon>ecological metagenomes</taxon>
    </lineage>
</organism>
<feature type="non-terminal residue" evidence="1">
    <location>
        <position position="273"/>
    </location>
</feature>